<dbReference type="AlphaFoldDB" id="A0A316F2B5"/>
<name>A0A316F2B5_9BURK</name>
<feature type="chain" id="PRO_5016417706" description="Lipoprotein" evidence="1">
    <location>
        <begin position="25"/>
        <end position="133"/>
    </location>
</feature>
<dbReference type="EMBL" id="QGGT01000001">
    <property type="protein sequence ID" value="PWK38914.1"/>
    <property type="molecule type" value="Genomic_DNA"/>
</dbReference>
<proteinExistence type="predicted"/>
<dbReference type="RefSeq" id="WP_109582824.1">
    <property type="nucleotide sequence ID" value="NZ_QGGT01000001.1"/>
</dbReference>
<accession>A0A316F2B5</accession>
<protein>
    <recommendedName>
        <fullName evidence="4">Lipoprotein</fullName>
    </recommendedName>
</protein>
<organism evidence="2 3">
    <name type="scientific">Cupriavidus plantarum</name>
    <dbReference type="NCBI Taxonomy" id="942865"/>
    <lineage>
        <taxon>Bacteria</taxon>
        <taxon>Pseudomonadati</taxon>
        <taxon>Pseudomonadota</taxon>
        <taxon>Betaproteobacteria</taxon>
        <taxon>Burkholderiales</taxon>
        <taxon>Burkholderiaceae</taxon>
        <taxon>Cupriavidus</taxon>
    </lineage>
</organism>
<evidence type="ECO:0008006" key="4">
    <source>
        <dbReference type="Google" id="ProtNLM"/>
    </source>
</evidence>
<keyword evidence="1" id="KW-0732">Signal</keyword>
<evidence type="ECO:0000313" key="2">
    <source>
        <dbReference type="EMBL" id="PWK38914.1"/>
    </source>
</evidence>
<keyword evidence="3" id="KW-1185">Reference proteome</keyword>
<evidence type="ECO:0000256" key="1">
    <source>
        <dbReference type="SAM" id="SignalP"/>
    </source>
</evidence>
<evidence type="ECO:0000313" key="3">
    <source>
        <dbReference type="Proteomes" id="UP000245754"/>
    </source>
</evidence>
<dbReference type="Proteomes" id="UP000245754">
    <property type="component" value="Unassembled WGS sequence"/>
</dbReference>
<gene>
    <name evidence="2" type="ORF">C7419_1012816</name>
</gene>
<feature type="signal peptide" evidence="1">
    <location>
        <begin position="1"/>
        <end position="24"/>
    </location>
</feature>
<reference evidence="2 3" key="1">
    <citation type="submission" date="2018-05" db="EMBL/GenBank/DDBJ databases">
        <title>Genomic Encyclopedia of Type Strains, Phase IV (KMG-V): Genome sequencing to study the core and pangenomes of soil and plant-associated prokaryotes.</title>
        <authorList>
            <person name="Whitman W."/>
        </authorList>
    </citation>
    <scope>NUCLEOTIDE SEQUENCE [LARGE SCALE GENOMIC DNA]</scope>
    <source>
        <strain evidence="2 3">SLV-132</strain>
    </source>
</reference>
<comment type="caution">
    <text evidence="2">The sequence shown here is derived from an EMBL/GenBank/DDBJ whole genome shotgun (WGS) entry which is preliminary data.</text>
</comment>
<sequence length="133" mass="14242">MSPSSRVKAILAALALCVALPGCAPMIQTTPANIETVQSSADARAVWLKDTTRIKLDTGYTRLVPAGKWTAVGRLSQGTVYRPVGTVFTIAARQVHEAYLVVHERTLVGFYLPGESSYTPLNNAVPLSLGETE</sequence>